<comment type="subcellular location">
    <subcellularLocation>
        <location evidence="3 15">Cytoplasm</location>
    </subcellularLocation>
</comment>
<comment type="similarity">
    <text evidence="6 15">In the C-terminal section; belongs to the PRA-PH family.</text>
</comment>
<sequence length="204" mass="23805">MLTYDDIKNLNWKKFKNMIPAIAQHYVSGEILMFGYMNQSACIHTFKNKLFTLYSRKKKRLWVKGETSKNFLYVKKITTDCDRDVILVQVKPAGNACHLNRFSCFESSQPIYSFLLQLENVIKLRKKNVTHKSYVNNLFSSGKNRIAQKVGEESIEVIIAFLEKNSVNVINESSDLLFHLLILLQYIDIDFQLIIKNLKCRVNK</sequence>
<protein>
    <recommendedName>
        <fullName evidence="15">Histidine biosynthesis bifunctional protein HisIE</fullName>
    </recommendedName>
    <domain>
        <recommendedName>
            <fullName evidence="15">Phosphoribosyl-AMP cyclohydrolase</fullName>
            <shortName evidence="15">PRA-CH</shortName>
            <ecNumber evidence="15">3.5.4.19</ecNumber>
        </recommendedName>
    </domain>
    <domain>
        <recommendedName>
            <fullName evidence="15">Phosphoribosyl-ATP pyrophosphatase</fullName>
            <shortName evidence="15">PRA-PH</shortName>
            <ecNumber evidence="15">3.6.1.31</ecNumber>
        </recommendedName>
    </domain>
</protein>
<dbReference type="SUPFAM" id="SSF101386">
    <property type="entry name" value="all-alpha NTP pyrophosphatases"/>
    <property type="match status" value="1"/>
</dbReference>
<evidence type="ECO:0000256" key="6">
    <source>
        <dbReference type="ARBA" id="ARBA00007731"/>
    </source>
</evidence>
<evidence type="ECO:0000256" key="9">
    <source>
        <dbReference type="ARBA" id="ARBA00022605"/>
    </source>
</evidence>
<gene>
    <name evidence="15 17" type="primary">hisI</name>
    <name evidence="15" type="synonym">hisIE</name>
    <name evidence="17" type="ORF">BUCISPPS3390_076</name>
</gene>
<comment type="catalytic activity">
    <reaction evidence="2 15">
        <text>1-(5-phospho-beta-D-ribosyl)-ATP + H2O = 1-(5-phospho-beta-D-ribosyl)-5'-AMP + diphosphate + H(+)</text>
        <dbReference type="Rhea" id="RHEA:22828"/>
        <dbReference type="ChEBI" id="CHEBI:15377"/>
        <dbReference type="ChEBI" id="CHEBI:15378"/>
        <dbReference type="ChEBI" id="CHEBI:33019"/>
        <dbReference type="ChEBI" id="CHEBI:59457"/>
        <dbReference type="ChEBI" id="CHEBI:73183"/>
        <dbReference type="EC" id="3.6.1.31"/>
    </reaction>
</comment>
<reference evidence="17 18" key="1">
    <citation type="submission" date="2019-02" db="EMBL/GenBank/DDBJ databases">
        <authorList>
            <person name="Manzano-Marin A."/>
            <person name="Manzano-Marin A."/>
        </authorList>
    </citation>
    <scope>NUCLEOTIDE SEQUENCE [LARGE SCALE GENOMIC DNA]</scope>
    <source>
        <strain evidence="17 18">BuCisplendens/pseudotsugae</strain>
    </source>
</reference>
<dbReference type="InterPro" id="IPR002496">
    <property type="entry name" value="PRib_AMP_CycHydrolase_dom"/>
</dbReference>
<evidence type="ECO:0000256" key="1">
    <source>
        <dbReference type="ARBA" id="ARBA00000024"/>
    </source>
</evidence>
<dbReference type="GO" id="GO:0004636">
    <property type="term" value="F:phosphoribosyl-ATP diphosphatase activity"/>
    <property type="evidence" value="ECO:0007669"/>
    <property type="project" value="UniProtKB-UniRule"/>
</dbReference>
<comment type="pathway">
    <text evidence="4 15">Amino-acid biosynthesis; L-histidine biosynthesis; L-histidine from 5-phospho-alpha-D-ribose 1-diphosphate: step 3/9.</text>
</comment>
<dbReference type="SUPFAM" id="SSF141734">
    <property type="entry name" value="HisI-like"/>
    <property type="match status" value="1"/>
</dbReference>
<keyword evidence="10 15" id="KW-0547">Nucleotide-binding</keyword>
<keyword evidence="14 15" id="KW-0511">Multifunctional enzyme</keyword>
<dbReference type="GO" id="GO:0004635">
    <property type="term" value="F:phosphoribosyl-AMP cyclohydrolase activity"/>
    <property type="evidence" value="ECO:0007669"/>
    <property type="project" value="UniProtKB-UniRule"/>
</dbReference>
<feature type="region of interest" description="Phosphoribosyl-ATP pyrophosphohydrolase" evidence="15">
    <location>
        <begin position="115"/>
        <end position="204"/>
    </location>
</feature>
<dbReference type="Proteomes" id="UP000294466">
    <property type="component" value="Chromosome"/>
</dbReference>
<dbReference type="NCBIfam" id="TIGR03188">
    <property type="entry name" value="histidine_hisI"/>
    <property type="match status" value="1"/>
</dbReference>
<evidence type="ECO:0000256" key="13">
    <source>
        <dbReference type="ARBA" id="ARBA00023102"/>
    </source>
</evidence>
<dbReference type="FunFam" id="3.10.20.810:FF:000001">
    <property type="entry name" value="Histidine biosynthesis bifunctional protein HisIE"/>
    <property type="match status" value="1"/>
</dbReference>
<keyword evidence="12 15" id="KW-0067">ATP-binding</keyword>
<evidence type="ECO:0000256" key="2">
    <source>
        <dbReference type="ARBA" id="ARBA00001460"/>
    </source>
</evidence>
<dbReference type="GO" id="GO:0000105">
    <property type="term" value="P:L-histidine biosynthetic process"/>
    <property type="evidence" value="ECO:0007669"/>
    <property type="project" value="UniProtKB-UniRule"/>
</dbReference>
<dbReference type="PANTHER" id="PTHR42945">
    <property type="entry name" value="HISTIDINE BIOSYNTHESIS BIFUNCTIONAL PROTEIN"/>
    <property type="match status" value="1"/>
</dbReference>
<keyword evidence="9 15" id="KW-0028">Amino-acid biosynthesis</keyword>
<dbReference type="Pfam" id="PF01502">
    <property type="entry name" value="PRA-CH"/>
    <property type="match status" value="1"/>
</dbReference>
<evidence type="ECO:0000256" key="12">
    <source>
        <dbReference type="ARBA" id="ARBA00022840"/>
    </source>
</evidence>
<dbReference type="GO" id="GO:0005524">
    <property type="term" value="F:ATP binding"/>
    <property type="evidence" value="ECO:0007669"/>
    <property type="project" value="UniProtKB-KW"/>
</dbReference>
<evidence type="ECO:0000256" key="8">
    <source>
        <dbReference type="ARBA" id="ARBA00022490"/>
    </source>
</evidence>
<dbReference type="EMBL" id="LR217692">
    <property type="protein sequence ID" value="VFP77647.1"/>
    <property type="molecule type" value="Genomic_DNA"/>
</dbReference>
<feature type="region of interest" description="Phosphoribosyl-AMP cyclohydrolase" evidence="15">
    <location>
        <begin position="1"/>
        <end position="114"/>
    </location>
</feature>
<evidence type="ECO:0000256" key="7">
    <source>
        <dbReference type="ARBA" id="ARBA00008299"/>
    </source>
</evidence>
<name>A0A451CWG8_9GAMM</name>
<comment type="catalytic activity">
    <reaction evidence="1 15">
        <text>1-(5-phospho-beta-D-ribosyl)-5'-AMP + H2O = 1-(5-phospho-beta-D-ribosyl)-5-[(5-phospho-beta-D-ribosylamino)methylideneamino]imidazole-4-carboxamide</text>
        <dbReference type="Rhea" id="RHEA:20049"/>
        <dbReference type="ChEBI" id="CHEBI:15377"/>
        <dbReference type="ChEBI" id="CHEBI:58435"/>
        <dbReference type="ChEBI" id="CHEBI:59457"/>
        <dbReference type="EC" id="3.5.4.19"/>
    </reaction>
</comment>
<dbReference type="Pfam" id="PF01503">
    <property type="entry name" value="PRA-PH"/>
    <property type="match status" value="1"/>
</dbReference>
<dbReference type="HAMAP" id="MF_01019">
    <property type="entry name" value="HisIE"/>
    <property type="match status" value="1"/>
</dbReference>
<accession>A0A451CWG8</accession>
<evidence type="ECO:0000313" key="18">
    <source>
        <dbReference type="Proteomes" id="UP000294466"/>
    </source>
</evidence>
<evidence type="ECO:0000256" key="15">
    <source>
        <dbReference type="HAMAP-Rule" id="MF_01019"/>
    </source>
</evidence>
<keyword evidence="13 15" id="KW-0368">Histidine biosynthesis</keyword>
<evidence type="ECO:0000259" key="16">
    <source>
        <dbReference type="Pfam" id="PF01502"/>
    </source>
</evidence>
<dbReference type="NCBIfam" id="NF002747">
    <property type="entry name" value="PRK02759.1"/>
    <property type="match status" value="1"/>
</dbReference>
<dbReference type="Gene3D" id="1.10.287.1080">
    <property type="entry name" value="MazG-like"/>
    <property type="match status" value="1"/>
</dbReference>
<dbReference type="OrthoDB" id="9795769at2"/>
<keyword evidence="11 15" id="KW-0378">Hydrolase</keyword>
<evidence type="ECO:0000256" key="11">
    <source>
        <dbReference type="ARBA" id="ARBA00022801"/>
    </source>
</evidence>
<dbReference type="PANTHER" id="PTHR42945:SF9">
    <property type="entry name" value="HISTIDINE BIOSYNTHESIS BIFUNCTIONAL PROTEIN HISIE"/>
    <property type="match status" value="1"/>
</dbReference>
<organism evidence="17 18">
    <name type="scientific">Buchnera aphidicola</name>
    <name type="common">Cinara cf. splendens/pseudotsugae 3390</name>
    <dbReference type="NCBI Taxonomy" id="2518980"/>
    <lineage>
        <taxon>Bacteria</taxon>
        <taxon>Pseudomonadati</taxon>
        <taxon>Pseudomonadota</taxon>
        <taxon>Gammaproteobacteria</taxon>
        <taxon>Enterobacterales</taxon>
        <taxon>Erwiniaceae</taxon>
        <taxon>Buchnera</taxon>
    </lineage>
</organism>
<dbReference type="InterPro" id="IPR038019">
    <property type="entry name" value="PRib_AMP_CycHydrolase_sf"/>
</dbReference>
<dbReference type="InterPro" id="IPR021130">
    <property type="entry name" value="PRib-ATP_PPHydrolase-like"/>
</dbReference>
<evidence type="ECO:0000313" key="17">
    <source>
        <dbReference type="EMBL" id="VFP77647.1"/>
    </source>
</evidence>
<comment type="similarity">
    <text evidence="7 15">In the N-terminal section; belongs to the PRA-CH family.</text>
</comment>
<evidence type="ECO:0000256" key="10">
    <source>
        <dbReference type="ARBA" id="ARBA00022741"/>
    </source>
</evidence>
<dbReference type="Gene3D" id="3.10.20.810">
    <property type="entry name" value="Phosphoribosyl-AMP cyclohydrolase"/>
    <property type="match status" value="1"/>
</dbReference>
<keyword evidence="8 15" id="KW-0963">Cytoplasm</keyword>
<feature type="domain" description="Phosphoribosyl-AMP cyclohydrolase" evidence="16">
    <location>
        <begin position="33"/>
        <end position="106"/>
    </location>
</feature>
<proteinExistence type="inferred from homology"/>
<dbReference type="UniPathway" id="UPA00031">
    <property type="reaction ID" value="UER00007"/>
</dbReference>
<evidence type="ECO:0000256" key="4">
    <source>
        <dbReference type="ARBA" id="ARBA00005169"/>
    </source>
</evidence>
<evidence type="ECO:0000256" key="5">
    <source>
        <dbReference type="ARBA" id="ARBA00005204"/>
    </source>
</evidence>
<dbReference type="EC" id="3.6.1.31" evidence="15"/>
<dbReference type="AlphaFoldDB" id="A0A451CWG8"/>
<dbReference type="EC" id="3.5.4.19" evidence="15"/>
<dbReference type="InterPro" id="IPR023019">
    <property type="entry name" value="His_synth_HisIE"/>
</dbReference>
<dbReference type="CDD" id="cd11534">
    <property type="entry name" value="NTP-PPase_HisIE_like"/>
    <property type="match status" value="1"/>
</dbReference>
<dbReference type="GO" id="GO:0005737">
    <property type="term" value="C:cytoplasm"/>
    <property type="evidence" value="ECO:0007669"/>
    <property type="project" value="UniProtKB-SubCell"/>
</dbReference>
<dbReference type="InterPro" id="IPR008179">
    <property type="entry name" value="HisE"/>
</dbReference>
<evidence type="ECO:0000256" key="3">
    <source>
        <dbReference type="ARBA" id="ARBA00004496"/>
    </source>
</evidence>
<comment type="pathway">
    <text evidence="5 15">Amino-acid biosynthesis; L-histidine biosynthesis; L-histidine from 5-phospho-alpha-D-ribose 1-diphosphate: step 2/9.</text>
</comment>
<evidence type="ECO:0000256" key="14">
    <source>
        <dbReference type="ARBA" id="ARBA00023268"/>
    </source>
</evidence>
<dbReference type="RefSeq" id="WP_154060694.1">
    <property type="nucleotide sequence ID" value="NZ_LR217692.1"/>
</dbReference>